<name>A0A6J4VRN5_9DEIN</name>
<sequence length="150" mass="16148">MEGLIRGSLRLFVEARRREYAVAAIGFADRAHLLSRPSCDVARFRSQLSTLEPAGRTAMAQALRLATRRLGRRRGDKVILLVTDGMPDSREATLDAARLARAQGITVIAVGTGQADEAFLAALTPKPELAAKVELGQLEETISNAAKVLP</sequence>
<dbReference type="InterPro" id="IPR036465">
    <property type="entry name" value="vWFA_dom_sf"/>
</dbReference>
<dbReference type="SUPFAM" id="SSF53300">
    <property type="entry name" value="vWA-like"/>
    <property type="match status" value="1"/>
</dbReference>
<feature type="domain" description="VWFA" evidence="1">
    <location>
        <begin position="1"/>
        <end position="149"/>
    </location>
</feature>
<dbReference type="Pfam" id="PF00092">
    <property type="entry name" value="VWA"/>
    <property type="match status" value="1"/>
</dbReference>
<dbReference type="SMART" id="SM00327">
    <property type="entry name" value="VWA"/>
    <property type="match status" value="1"/>
</dbReference>
<gene>
    <name evidence="2" type="ORF">AVDCRST_MAG86-3159</name>
</gene>
<proteinExistence type="predicted"/>
<dbReference type="EMBL" id="CADCWP010000290">
    <property type="protein sequence ID" value="CAA9583578.1"/>
    <property type="molecule type" value="Genomic_DNA"/>
</dbReference>
<dbReference type="AlphaFoldDB" id="A0A6J4VRN5"/>
<evidence type="ECO:0000313" key="2">
    <source>
        <dbReference type="EMBL" id="CAA9583578.1"/>
    </source>
</evidence>
<dbReference type="Gene3D" id="3.40.50.410">
    <property type="entry name" value="von Willebrand factor, type A domain"/>
    <property type="match status" value="1"/>
</dbReference>
<protein>
    <recommendedName>
        <fullName evidence="1">VWFA domain-containing protein</fullName>
    </recommendedName>
</protein>
<evidence type="ECO:0000259" key="1">
    <source>
        <dbReference type="PROSITE" id="PS50234"/>
    </source>
</evidence>
<dbReference type="PROSITE" id="PS50234">
    <property type="entry name" value="VWFA"/>
    <property type="match status" value="1"/>
</dbReference>
<dbReference type="InterPro" id="IPR002035">
    <property type="entry name" value="VWF_A"/>
</dbReference>
<reference evidence="2" key="1">
    <citation type="submission" date="2020-02" db="EMBL/GenBank/DDBJ databases">
        <authorList>
            <person name="Meier V. D."/>
        </authorList>
    </citation>
    <scope>NUCLEOTIDE SEQUENCE</scope>
    <source>
        <strain evidence="2">AVDCRST_MAG86</strain>
    </source>
</reference>
<organism evidence="2">
    <name type="scientific">uncultured Truepera sp</name>
    <dbReference type="NCBI Taxonomy" id="543023"/>
    <lineage>
        <taxon>Bacteria</taxon>
        <taxon>Thermotogati</taxon>
        <taxon>Deinococcota</taxon>
        <taxon>Deinococci</taxon>
        <taxon>Trueperales</taxon>
        <taxon>Trueperaceae</taxon>
        <taxon>Truepera</taxon>
        <taxon>environmental samples</taxon>
    </lineage>
</organism>
<accession>A0A6J4VRN5</accession>